<keyword evidence="2 9" id="KW-0645">Protease</keyword>
<dbReference type="PIRSF" id="PIRSF026671">
    <property type="entry name" value="AA_dipeptidase"/>
    <property type="match status" value="1"/>
</dbReference>
<evidence type="ECO:0000256" key="9">
    <source>
        <dbReference type="HAMAP-Rule" id="MF_01924"/>
    </source>
</evidence>
<proteinExistence type="inferred from homology"/>
<accession>A0A497X9I8</accession>
<dbReference type="InterPro" id="IPR000755">
    <property type="entry name" value="A_A_dipeptidase"/>
</dbReference>
<sequence length="238" mass="26796">MQSYRSIPIEECKDPLVGIPAEPFAFTRPHPYVLLGAPYGDASPWMLRRRVLAALLQAADALHARRPGWRLKLFDAYRPLPVQAFMVWREFGLQAERAGRSLAPCRNPAELEVREPELHAALAATVFEFWGIPSDDPRTPPPHSTGAAVDLTLQDAAGHEVDMGCPIDETTERAYPDHYAGATTPELHGFHERRTLLHDVMTSAGFNRHANEWWHFSLGDQMWAWARGERAAIFGRAR</sequence>
<evidence type="ECO:0000256" key="3">
    <source>
        <dbReference type="ARBA" id="ARBA00022723"/>
    </source>
</evidence>
<keyword evidence="8 10" id="KW-0961">Cell wall biogenesis/degradation</keyword>
<dbReference type="Proteomes" id="UP000268908">
    <property type="component" value="Unassembled WGS sequence"/>
</dbReference>
<evidence type="ECO:0000313" key="11">
    <source>
        <dbReference type="EMBL" id="RLJ62665.1"/>
    </source>
</evidence>
<comment type="similarity">
    <text evidence="9 10">Belongs to the peptidase M15D family.</text>
</comment>
<keyword evidence="7 9" id="KW-0482">Metalloprotease</keyword>
<evidence type="ECO:0000256" key="4">
    <source>
        <dbReference type="ARBA" id="ARBA00022801"/>
    </source>
</evidence>
<evidence type="ECO:0000313" key="12">
    <source>
        <dbReference type="Proteomes" id="UP000268908"/>
    </source>
</evidence>
<evidence type="ECO:0000256" key="2">
    <source>
        <dbReference type="ARBA" id="ARBA00022670"/>
    </source>
</evidence>
<dbReference type="PANTHER" id="PTHR43126:SF2">
    <property type="entry name" value="D-ALANYL-D-ALANINE DIPEPTIDASE"/>
    <property type="match status" value="1"/>
</dbReference>
<comment type="caution">
    <text evidence="11">The sequence shown here is derived from an EMBL/GenBank/DDBJ whole genome shotgun (WGS) entry which is preliminary data.</text>
</comment>
<evidence type="ECO:0000256" key="1">
    <source>
        <dbReference type="ARBA" id="ARBA00001362"/>
    </source>
</evidence>
<organism evidence="11 12">
    <name type="scientific">Sulfurisoma sediminicola</name>
    <dbReference type="NCBI Taxonomy" id="1381557"/>
    <lineage>
        <taxon>Bacteria</taxon>
        <taxon>Pseudomonadati</taxon>
        <taxon>Pseudomonadota</taxon>
        <taxon>Betaproteobacteria</taxon>
        <taxon>Nitrosomonadales</taxon>
        <taxon>Sterolibacteriaceae</taxon>
        <taxon>Sulfurisoma</taxon>
    </lineage>
</organism>
<evidence type="ECO:0000256" key="6">
    <source>
        <dbReference type="ARBA" id="ARBA00022997"/>
    </source>
</evidence>
<dbReference type="Gene3D" id="3.30.1380.10">
    <property type="match status" value="1"/>
</dbReference>
<feature type="binding site" evidence="9">
    <location>
        <position position="143"/>
    </location>
    <ligand>
        <name>Zn(2+)</name>
        <dbReference type="ChEBI" id="CHEBI:29105"/>
        <note>catalytic</note>
    </ligand>
</feature>
<evidence type="ECO:0000256" key="8">
    <source>
        <dbReference type="ARBA" id="ARBA00023316"/>
    </source>
</evidence>
<dbReference type="InterPro" id="IPR009045">
    <property type="entry name" value="Zn_M74/Hedgehog-like"/>
</dbReference>
<name>A0A497X9I8_9PROT</name>
<dbReference type="GO" id="GO:0160237">
    <property type="term" value="F:D-Ala-D-Ala dipeptidase activity"/>
    <property type="evidence" value="ECO:0007669"/>
    <property type="project" value="UniProtKB-EC"/>
</dbReference>
<evidence type="ECO:0000256" key="7">
    <source>
        <dbReference type="ARBA" id="ARBA00023049"/>
    </source>
</evidence>
<keyword evidence="5 9" id="KW-0862">Zinc</keyword>
<keyword evidence="4 9" id="KW-0378">Hydrolase</keyword>
<keyword evidence="6 9" id="KW-0224">Dipeptidase</keyword>
<evidence type="ECO:0000256" key="5">
    <source>
        <dbReference type="ARBA" id="ARBA00022833"/>
    </source>
</evidence>
<comment type="catalytic activity">
    <reaction evidence="1 9 10">
        <text>D-alanyl-D-alanine + H2O = 2 D-alanine</text>
        <dbReference type="Rhea" id="RHEA:20661"/>
        <dbReference type="ChEBI" id="CHEBI:15377"/>
        <dbReference type="ChEBI" id="CHEBI:57416"/>
        <dbReference type="ChEBI" id="CHEBI:57822"/>
        <dbReference type="EC" id="3.4.13.22"/>
    </reaction>
</comment>
<keyword evidence="12" id="KW-1185">Reference proteome</keyword>
<dbReference type="RefSeq" id="WP_121242886.1">
    <property type="nucleotide sequence ID" value="NZ_BHVV01000008.1"/>
</dbReference>
<dbReference type="AlphaFoldDB" id="A0A497X9I8"/>
<feature type="site" description="Transition state stabilizer" evidence="9">
    <location>
        <position position="78"/>
    </location>
</feature>
<dbReference type="PANTHER" id="PTHR43126">
    <property type="entry name" value="D-ALANYL-D-ALANINE DIPEPTIDASE"/>
    <property type="match status" value="1"/>
</dbReference>
<comment type="cofactor">
    <cofactor evidence="9">
        <name>Zn(2+)</name>
        <dbReference type="ChEBI" id="CHEBI:29105"/>
    </cofactor>
    <text evidence="9">Binds 1 zinc ion per subunit.</text>
</comment>
<feature type="binding site" evidence="9">
    <location>
        <position position="215"/>
    </location>
    <ligand>
        <name>Zn(2+)</name>
        <dbReference type="ChEBI" id="CHEBI:29105"/>
        <note>catalytic</note>
    </ligand>
</feature>
<feature type="active site" description="Proton donor/acceptor" evidence="9">
    <location>
        <position position="212"/>
    </location>
</feature>
<dbReference type="EMBL" id="RCCI01000007">
    <property type="protein sequence ID" value="RLJ62665.1"/>
    <property type="molecule type" value="Genomic_DNA"/>
</dbReference>
<comment type="function">
    <text evidence="9 10">Catalyzes hydrolysis of the D-alanyl-D-alanine dipeptide.</text>
</comment>
<protein>
    <recommendedName>
        <fullName evidence="9 10">D-alanyl-D-alanine dipeptidase</fullName>
        <shortName evidence="9 10">D-Ala-D-Ala dipeptidase</shortName>
        <ecNumber evidence="9 10">3.4.13.22</ecNumber>
    </recommendedName>
</protein>
<dbReference type="HAMAP" id="MF_01924">
    <property type="entry name" value="A_A_dipeptidase"/>
    <property type="match status" value="1"/>
</dbReference>
<gene>
    <name evidence="9" type="primary">ddpX</name>
    <name evidence="11" type="ORF">DFR35_2481</name>
</gene>
<dbReference type="GO" id="GO:0008237">
    <property type="term" value="F:metallopeptidase activity"/>
    <property type="evidence" value="ECO:0007669"/>
    <property type="project" value="UniProtKB-KW"/>
</dbReference>
<dbReference type="SUPFAM" id="SSF55166">
    <property type="entry name" value="Hedgehog/DD-peptidase"/>
    <property type="match status" value="1"/>
</dbReference>
<reference evidence="11 12" key="1">
    <citation type="submission" date="2018-10" db="EMBL/GenBank/DDBJ databases">
        <title>Genomic Encyclopedia of Type Strains, Phase IV (KMG-IV): sequencing the most valuable type-strain genomes for metagenomic binning, comparative biology and taxonomic classification.</title>
        <authorList>
            <person name="Goeker M."/>
        </authorList>
    </citation>
    <scope>NUCLEOTIDE SEQUENCE [LARGE SCALE GENOMIC DNA]</scope>
    <source>
        <strain evidence="11 12">DSM 26916</strain>
    </source>
</reference>
<evidence type="ECO:0000256" key="10">
    <source>
        <dbReference type="PIRNR" id="PIRNR026671"/>
    </source>
</evidence>
<dbReference type="EC" id="3.4.13.22" evidence="9 10"/>
<dbReference type="GO" id="GO:0008270">
    <property type="term" value="F:zinc ion binding"/>
    <property type="evidence" value="ECO:0007669"/>
    <property type="project" value="UniProtKB-UniRule"/>
</dbReference>
<dbReference type="GO" id="GO:0071555">
    <property type="term" value="P:cell wall organization"/>
    <property type="evidence" value="ECO:0007669"/>
    <property type="project" value="UniProtKB-KW"/>
</dbReference>
<dbReference type="Pfam" id="PF01427">
    <property type="entry name" value="Peptidase_M15"/>
    <property type="match status" value="1"/>
</dbReference>
<dbReference type="OrthoDB" id="9801430at2"/>
<dbReference type="GO" id="GO:0006508">
    <property type="term" value="P:proteolysis"/>
    <property type="evidence" value="ECO:0007669"/>
    <property type="project" value="UniProtKB-KW"/>
</dbReference>
<feature type="binding site" evidence="9">
    <location>
        <position position="150"/>
    </location>
    <ligand>
        <name>Zn(2+)</name>
        <dbReference type="ChEBI" id="CHEBI:29105"/>
        <note>catalytic</note>
    </ligand>
</feature>
<keyword evidence="3 9" id="KW-0479">Metal-binding</keyword>